<protein>
    <submittedName>
        <fullName evidence="6">Alanyl-tRNA editing protein</fullName>
    </submittedName>
</protein>
<dbReference type="PANTHER" id="PTHR43462">
    <property type="entry name" value="ALANYL-TRNA EDITING PROTEIN"/>
    <property type="match status" value="1"/>
</dbReference>
<dbReference type="Proteomes" id="UP000886741">
    <property type="component" value="Unassembled WGS sequence"/>
</dbReference>
<keyword evidence="4" id="KW-0862">Zinc</keyword>
<evidence type="ECO:0000256" key="4">
    <source>
        <dbReference type="ARBA" id="ARBA00022833"/>
    </source>
</evidence>
<dbReference type="PANTHER" id="PTHR43462:SF1">
    <property type="entry name" value="ALANYL-TRNA EDITING PROTEIN AARSD1"/>
    <property type="match status" value="1"/>
</dbReference>
<dbReference type="SUPFAM" id="SSF55186">
    <property type="entry name" value="ThrRS/AlaRS common domain"/>
    <property type="match status" value="1"/>
</dbReference>
<dbReference type="Pfam" id="PF01411">
    <property type="entry name" value="tRNA-synt_2c"/>
    <property type="match status" value="1"/>
</dbReference>
<dbReference type="InterPro" id="IPR012947">
    <property type="entry name" value="tRNA_SAD"/>
</dbReference>
<reference evidence="6" key="1">
    <citation type="submission" date="2020-10" db="EMBL/GenBank/DDBJ databases">
        <authorList>
            <person name="Gilroy R."/>
        </authorList>
    </citation>
    <scope>NUCLEOTIDE SEQUENCE</scope>
    <source>
        <strain evidence="6">ChiBcec16-1751</strain>
    </source>
</reference>
<comment type="caution">
    <text evidence="6">The sequence shown here is derived from an EMBL/GenBank/DDBJ whole genome shotgun (WGS) entry which is preliminary data.</text>
</comment>
<name>A0A9D1F9B6_9FIRM</name>
<evidence type="ECO:0000256" key="3">
    <source>
        <dbReference type="ARBA" id="ARBA00022723"/>
    </source>
</evidence>
<dbReference type="GO" id="GO:0004813">
    <property type="term" value="F:alanine-tRNA ligase activity"/>
    <property type="evidence" value="ECO:0007669"/>
    <property type="project" value="InterPro"/>
</dbReference>
<dbReference type="GO" id="GO:0046872">
    <property type="term" value="F:metal ion binding"/>
    <property type="evidence" value="ECO:0007669"/>
    <property type="project" value="UniProtKB-KW"/>
</dbReference>
<gene>
    <name evidence="6" type="ORF">IAA83_03815</name>
</gene>
<evidence type="ECO:0000259" key="5">
    <source>
        <dbReference type="PROSITE" id="PS50860"/>
    </source>
</evidence>
<dbReference type="Gene3D" id="3.10.310.40">
    <property type="match status" value="1"/>
</dbReference>
<dbReference type="GO" id="GO:0005737">
    <property type="term" value="C:cytoplasm"/>
    <property type="evidence" value="ECO:0007669"/>
    <property type="project" value="UniProtKB-SubCell"/>
</dbReference>
<dbReference type="PROSITE" id="PS50860">
    <property type="entry name" value="AA_TRNA_LIGASE_II_ALA"/>
    <property type="match status" value="1"/>
</dbReference>
<dbReference type="GO" id="GO:0002161">
    <property type="term" value="F:aminoacyl-tRNA deacylase activity"/>
    <property type="evidence" value="ECO:0007669"/>
    <property type="project" value="UniProtKB-ARBA"/>
</dbReference>
<dbReference type="SMART" id="SM00863">
    <property type="entry name" value="tRNA_SAD"/>
    <property type="match status" value="1"/>
</dbReference>
<dbReference type="AlphaFoldDB" id="A0A9D1F9B6"/>
<evidence type="ECO:0000256" key="1">
    <source>
        <dbReference type="ARBA" id="ARBA00001947"/>
    </source>
</evidence>
<feature type="domain" description="Alanyl-transfer RNA synthetases family profile" evidence="5">
    <location>
        <begin position="1"/>
        <end position="236"/>
    </location>
</feature>
<evidence type="ECO:0000313" key="7">
    <source>
        <dbReference type="Proteomes" id="UP000886741"/>
    </source>
</evidence>
<sequence length="383" mass="41610">MEQQALFYQDSHLRQFTARVLSCTADGDGFLVTLDQTAFYPEGGGQPCDTGLLGGVAVTDVRRRDGQIIHRCAGPLTVGDTVEGAIDWERRLDLMQQHSGEHIVSGLIHATYGYDNVGFHIGHDVITIDFNGELTMEQLSDIERRANEAVWANTPVPIFYPDAETLASLPYRSKKELTGDVRLVEFPGCDLCACCGTHVKATGEIGLIRLLSVVRFKGGVRIEMACGGRALDHTRAVWEQNRRISNLLSAKPLETAAAAERMAHQLEQVKYRVVELENQHFTAVAQSVAGTGNVLHFEDGLSPDGVRRLAIAMGEVCVGRAAVFSAQESGGYAYALCETDGDLRQLSRAMNDALQGRGGGKPNFVQGSVRADRAAIEAFFASL</sequence>
<dbReference type="InterPro" id="IPR009000">
    <property type="entry name" value="Transl_B-barrel_sf"/>
</dbReference>
<dbReference type="InterPro" id="IPR018164">
    <property type="entry name" value="Ala-tRNA-synth_IIc_N"/>
</dbReference>
<dbReference type="Gene3D" id="3.30.980.10">
    <property type="entry name" value="Threonyl-trna Synthetase, Chain A, domain 2"/>
    <property type="match status" value="1"/>
</dbReference>
<keyword evidence="3" id="KW-0479">Metal-binding</keyword>
<dbReference type="Gene3D" id="2.40.30.130">
    <property type="match status" value="1"/>
</dbReference>
<dbReference type="GO" id="GO:0006419">
    <property type="term" value="P:alanyl-tRNA aminoacylation"/>
    <property type="evidence" value="ECO:0007669"/>
    <property type="project" value="InterPro"/>
</dbReference>
<dbReference type="InterPro" id="IPR018165">
    <property type="entry name" value="Ala-tRNA-synth_IIc_core"/>
</dbReference>
<evidence type="ECO:0000256" key="2">
    <source>
        <dbReference type="ARBA" id="ARBA00004496"/>
    </source>
</evidence>
<dbReference type="SUPFAM" id="SSF50447">
    <property type="entry name" value="Translation proteins"/>
    <property type="match status" value="1"/>
</dbReference>
<dbReference type="InterPro" id="IPR051335">
    <property type="entry name" value="Alanyl-tRNA_Editing_Enzymes"/>
</dbReference>
<comment type="cofactor">
    <cofactor evidence="1">
        <name>Zn(2+)</name>
        <dbReference type="ChEBI" id="CHEBI:29105"/>
    </cofactor>
</comment>
<dbReference type="InterPro" id="IPR018163">
    <property type="entry name" value="Thr/Ala-tRNA-synth_IIc_edit"/>
</dbReference>
<reference evidence="6" key="2">
    <citation type="journal article" date="2021" name="PeerJ">
        <title>Extensive microbial diversity within the chicken gut microbiome revealed by metagenomics and culture.</title>
        <authorList>
            <person name="Gilroy R."/>
            <person name="Ravi A."/>
            <person name="Getino M."/>
            <person name="Pursley I."/>
            <person name="Horton D.L."/>
            <person name="Alikhan N.F."/>
            <person name="Baker D."/>
            <person name="Gharbi K."/>
            <person name="Hall N."/>
            <person name="Watson M."/>
            <person name="Adriaenssens E.M."/>
            <person name="Foster-Nyarko E."/>
            <person name="Jarju S."/>
            <person name="Secka A."/>
            <person name="Antonio M."/>
            <person name="Oren A."/>
            <person name="Chaudhuri R.R."/>
            <person name="La Ragione R."/>
            <person name="Hildebrand F."/>
            <person name="Pallen M.J."/>
        </authorList>
    </citation>
    <scope>NUCLEOTIDE SEQUENCE</scope>
    <source>
        <strain evidence="6">ChiBcec16-1751</strain>
    </source>
</reference>
<accession>A0A9D1F9B6</accession>
<dbReference type="Pfam" id="PF07973">
    <property type="entry name" value="tRNA_SAD"/>
    <property type="match status" value="1"/>
</dbReference>
<dbReference type="GO" id="GO:0005524">
    <property type="term" value="F:ATP binding"/>
    <property type="evidence" value="ECO:0007669"/>
    <property type="project" value="InterPro"/>
</dbReference>
<comment type="subcellular location">
    <subcellularLocation>
        <location evidence="2">Cytoplasm</location>
    </subcellularLocation>
</comment>
<evidence type="ECO:0000313" key="6">
    <source>
        <dbReference type="EMBL" id="HIS64485.1"/>
    </source>
</evidence>
<dbReference type="EMBL" id="DVJJ01000060">
    <property type="protein sequence ID" value="HIS64485.1"/>
    <property type="molecule type" value="Genomic_DNA"/>
</dbReference>
<organism evidence="6 7">
    <name type="scientific">Candidatus Avoscillospira avistercoris</name>
    <dbReference type="NCBI Taxonomy" id="2840707"/>
    <lineage>
        <taxon>Bacteria</taxon>
        <taxon>Bacillati</taxon>
        <taxon>Bacillota</taxon>
        <taxon>Clostridia</taxon>
        <taxon>Eubacteriales</taxon>
        <taxon>Oscillospiraceae</taxon>
        <taxon>Oscillospiraceae incertae sedis</taxon>
        <taxon>Candidatus Avoscillospira</taxon>
    </lineage>
</organism>
<proteinExistence type="predicted"/>
<dbReference type="GO" id="GO:0003676">
    <property type="term" value="F:nucleic acid binding"/>
    <property type="evidence" value="ECO:0007669"/>
    <property type="project" value="InterPro"/>
</dbReference>